<feature type="domain" description="Bacterial type II secretion system protein E" evidence="4">
    <location>
        <begin position="244"/>
        <end position="258"/>
    </location>
</feature>
<dbReference type="OrthoDB" id="244550at2"/>
<reference evidence="5 6" key="1">
    <citation type="submission" date="2019-02" db="EMBL/GenBank/DDBJ databases">
        <title>Deep-cultivation of Planctomycetes and their phenomic and genomic characterization uncovers novel biology.</title>
        <authorList>
            <person name="Wiegand S."/>
            <person name="Jogler M."/>
            <person name="Boedeker C."/>
            <person name="Pinto D."/>
            <person name="Vollmers J."/>
            <person name="Rivas-Marin E."/>
            <person name="Kohn T."/>
            <person name="Peeters S.H."/>
            <person name="Heuer A."/>
            <person name="Rast P."/>
            <person name="Oberbeckmann S."/>
            <person name="Bunk B."/>
            <person name="Jeske O."/>
            <person name="Meyerdierks A."/>
            <person name="Storesund J.E."/>
            <person name="Kallscheuer N."/>
            <person name="Luecker S."/>
            <person name="Lage O.M."/>
            <person name="Pohl T."/>
            <person name="Merkel B.J."/>
            <person name="Hornburger P."/>
            <person name="Mueller R.-W."/>
            <person name="Bruemmer F."/>
            <person name="Labrenz M."/>
            <person name="Spormann A.M."/>
            <person name="Op Den Camp H."/>
            <person name="Overmann J."/>
            <person name="Amann R."/>
            <person name="Jetten M.S.M."/>
            <person name="Mascher T."/>
            <person name="Medema M.H."/>
            <person name="Devos D.P."/>
            <person name="Kaster A.-K."/>
            <person name="Ovreas L."/>
            <person name="Rohde M."/>
            <person name="Galperin M.Y."/>
            <person name="Jogler C."/>
        </authorList>
    </citation>
    <scope>NUCLEOTIDE SEQUENCE [LARGE SCALE GENOMIC DNA]</scope>
    <source>
        <strain evidence="5 6">KOR42</strain>
    </source>
</reference>
<dbReference type="RefSeq" id="WP_146510236.1">
    <property type="nucleotide sequence ID" value="NZ_SIHI01000003.1"/>
</dbReference>
<keyword evidence="6" id="KW-1185">Reference proteome</keyword>
<accession>A0A5C5WY35</accession>
<protein>
    <submittedName>
        <fullName evidence="5">Putative type II secretion system protein E</fullName>
    </submittedName>
</protein>
<evidence type="ECO:0000259" key="4">
    <source>
        <dbReference type="PROSITE" id="PS00662"/>
    </source>
</evidence>
<sequence length="425" mass="46937">MNNESSNASPGAEEPNAMMQEIAPEARQKALQEELKGLISLVGVEPLVDLLLERAFQLGATDIHLDPRPNGMNLRLRLDGVMHDILHLDPEYAPQLVSRIKLIAGMNIAEKRIAQDGHFSNMMMEQNRDVRVGSGPTIYGERIVMRLMSDGSRFTSLEQLGLSDKQISAIEQATARPHGMILSVGPVGCGKSTTTYSCLASLNEATRSLVTIEDPVERRIPGVNQIQVDNRAHFGFVEALRGVLRQDPDVIMVGEIRDQETAHIAVRAGLMGSKVLSTLHASDTGATLDMFREFQITRMFLADAISCIIAQRLIRRVCEKNRETYTPDEVTCELLSIDPAEAEQHKLVRGIPADSNFHTGYFGRTGIFEVLAMNPSLRNYVVSGKPGRTVFEAAQEQGMETLEQSARDKVLAGITTPEEMMRVLM</sequence>
<dbReference type="GO" id="GO:0016887">
    <property type="term" value="F:ATP hydrolysis activity"/>
    <property type="evidence" value="ECO:0007669"/>
    <property type="project" value="TreeGrafter"/>
</dbReference>
<keyword evidence="2" id="KW-0547">Nucleotide-binding</keyword>
<dbReference type="EMBL" id="SIHI01000003">
    <property type="protein sequence ID" value="TWT55587.1"/>
    <property type="molecule type" value="Genomic_DNA"/>
</dbReference>
<dbReference type="InterPro" id="IPR027417">
    <property type="entry name" value="P-loop_NTPase"/>
</dbReference>
<evidence type="ECO:0000313" key="5">
    <source>
        <dbReference type="EMBL" id="TWT55587.1"/>
    </source>
</evidence>
<evidence type="ECO:0000256" key="3">
    <source>
        <dbReference type="ARBA" id="ARBA00022840"/>
    </source>
</evidence>
<dbReference type="AlphaFoldDB" id="A0A5C5WY35"/>
<dbReference type="GO" id="GO:0005886">
    <property type="term" value="C:plasma membrane"/>
    <property type="evidence" value="ECO:0007669"/>
    <property type="project" value="TreeGrafter"/>
</dbReference>
<dbReference type="PANTHER" id="PTHR30258:SF2">
    <property type="entry name" value="COMG OPERON PROTEIN 1"/>
    <property type="match status" value="1"/>
</dbReference>
<dbReference type="PANTHER" id="PTHR30258">
    <property type="entry name" value="TYPE II SECRETION SYSTEM PROTEIN GSPE-RELATED"/>
    <property type="match status" value="1"/>
</dbReference>
<organism evidence="5 6">
    <name type="scientific">Thalassoglobus neptunius</name>
    <dbReference type="NCBI Taxonomy" id="1938619"/>
    <lineage>
        <taxon>Bacteria</taxon>
        <taxon>Pseudomonadati</taxon>
        <taxon>Planctomycetota</taxon>
        <taxon>Planctomycetia</taxon>
        <taxon>Planctomycetales</taxon>
        <taxon>Planctomycetaceae</taxon>
        <taxon>Thalassoglobus</taxon>
    </lineage>
</organism>
<comment type="caution">
    <text evidence="5">The sequence shown here is derived from an EMBL/GenBank/DDBJ whole genome shotgun (WGS) entry which is preliminary data.</text>
</comment>
<evidence type="ECO:0000313" key="6">
    <source>
        <dbReference type="Proteomes" id="UP000317243"/>
    </source>
</evidence>
<evidence type="ECO:0000256" key="1">
    <source>
        <dbReference type="ARBA" id="ARBA00006611"/>
    </source>
</evidence>
<dbReference type="Gene3D" id="3.40.50.300">
    <property type="entry name" value="P-loop containing nucleotide triphosphate hydrolases"/>
    <property type="match status" value="1"/>
</dbReference>
<comment type="similarity">
    <text evidence="1">Belongs to the GSP E family.</text>
</comment>
<dbReference type="Proteomes" id="UP000317243">
    <property type="component" value="Unassembled WGS sequence"/>
</dbReference>
<dbReference type="Gene3D" id="3.30.450.90">
    <property type="match status" value="1"/>
</dbReference>
<name>A0A5C5WY35_9PLAN</name>
<dbReference type="CDD" id="cd01129">
    <property type="entry name" value="PulE-GspE-like"/>
    <property type="match status" value="1"/>
</dbReference>
<gene>
    <name evidence="5" type="primary">gspE_2</name>
    <name evidence="5" type="ORF">KOR42_27140</name>
</gene>
<keyword evidence="3" id="KW-0067">ATP-binding</keyword>
<dbReference type="SUPFAM" id="SSF52540">
    <property type="entry name" value="P-loop containing nucleoside triphosphate hydrolases"/>
    <property type="match status" value="1"/>
</dbReference>
<dbReference type="PROSITE" id="PS00662">
    <property type="entry name" value="T2SP_E"/>
    <property type="match status" value="1"/>
</dbReference>
<evidence type="ECO:0000256" key="2">
    <source>
        <dbReference type="ARBA" id="ARBA00022741"/>
    </source>
</evidence>
<dbReference type="GO" id="GO:0005524">
    <property type="term" value="F:ATP binding"/>
    <property type="evidence" value="ECO:0007669"/>
    <property type="project" value="UniProtKB-KW"/>
</dbReference>
<dbReference type="Pfam" id="PF00437">
    <property type="entry name" value="T2SSE"/>
    <property type="match status" value="1"/>
</dbReference>
<dbReference type="InterPro" id="IPR001482">
    <property type="entry name" value="T2SS/T4SS_dom"/>
</dbReference>
<proteinExistence type="inferred from homology"/>